<evidence type="ECO:0000313" key="3">
    <source>
        <dbReference type="Proteomes" id="UP000182915"/>
    </source>
</evidence>
<feature type="compositionally biased region" description="Acidic residues" evidence="1">
    <location>
        <begin position="840"/>
        <end position="849"/>
    </location>
</feature>
<feature type="compositionally biased region" description="Acidic residues" evidence="1">
    <location>
        <begin position="739"/>
        <end position="783"/>
    </location>
</feature>
<dbReference type="Proteomes" id="UP000182915">
    <property type="component" value="Chromosome I"/>
</dbReference>
<organism evidence="2 3">
    <name type="scientific">Mycolicibacterium rutilum</name>
    <name type="common">Mycobacterium rutilum</name>
    <dbReference type="NCBI Taxonomy" id="370526"/>
    <lineage>
        <taxon>Bacteria</taxon>
        <taxon>Bacillati</taxon>
        <taxon>Actinomycetota</taxon>
        <taxon>Actinomycetes</taxon>
        <taxon>Mycobacteriales</taxon>
        <taxon>Mycobacteriaceae</taxon>
        <taxon>Mycolicibacterium</taxon>
    </lineage>
</organism>
<reference evidence="3" key="1">
    <citation type="submission" date="2016-10" db="EMBL/GenBank/DDBJ databases">
        <authorList>
            <person name="Varghese N."/>
            <person name="Submissions S."/>
        </authorList>
    </citation>
    <scope>NUCLEOTIDE SEQUENCE [LARGE SCALE GENOMIC DNA]</scope>
    <source>
        <strain evidence="3">DSM 45405</strain>
    </source>
</reference>
<feature type="compositionally biased region" description="Acidic residues" evidence="1">
    <location>
        <begin position="716"/>
        <end position="731"/>
    </location>
</feature>
<dbReference type="RefSeq" id="WP_083406638.1">
    <property type="nucleotide sequence ID" value="NZ_LT629971.1"/>
</dbReference>
<dbReference type="EMBL" id="LT629971">
    <property type="protein sequence ID" value="SEH56617.1"/>
    <property type="molecule type" value="Genomic_DNA"/>
</dbReference>
<evidence type="ECO:0000313" key="2">
    <source>
        <dbReference type="EMBL" id="SEH56617.1"/>
    </source>
</evidence>
<feature type="region of interest" description="Disordered" evidence="1">
    <location>
        <begin position="672"/>
        <end position="849"/>
    </location>
</feature>
<keyword evidence="3" id="KW-1185">Reference proteome</keyword>
<protein>
    <recommendedName>
        <fullName evidence="4">PE-PPE domain-containing protein</fullName>
    </recommendedName>
</protein>
<accession>A0A1H6JC72</accession>
<sequence>MAGRHGTQHKRNGQVQKIAALGAATATATALTVTALPLSEPAPALTNPEVRRVMDAKVDLLAAVNQWPDPDQIPDITGGLGTVGYDFAQFVSDLLLHAVVDNFNLAALADAAGLDLPSLLGQLVGDPNFLLNEILGGVLGAVPIDITPVLNTVLGPVAGLLIPVLDLLGITNAEGEVTLLGLLGLVGLDLSDPLNLANLDIPGLNVITASPIFTALKLLGVDLGWVPSLPNSVADEIDGTPYLAVGGLDLVDDLVGRVTAVLAQNPLLGTLLNPVLNGLRGILQNPPIDLPEVVHVRVPVTVGIGMGAFAAGDAYRQVLDNLANQPGGLSPNAQDALLGSFTVLPLILLQNPGRANGGLAARLYPLMRLFGIDTVTEDTYASHSGGIPLLNTGLSLGGANLLPIKVDGAIQYDILSDFAAWPNPFSLANNLLAGMLPTYMLRGITLDTVTEQILSQLDDILGPVLSGPLGINLYLTLPSATLPLLEPLYLAADVVNIVTLGALARVNPFSLVANALAPALTSLVNLGYTDVVYNPETGAYERTLTEAGIPTPFFSFPNVNWSAVPGVVFNQLVAGIQKEFFSGNPTTGTPNVISNLLNLLTTGNLGGLLGGGLGGTPAGGGGIGGGLGGLLGGGLLGGLEDLVNNVVGGLLGGLLGGLGGLSTAATTAQRSGLAEATSLPDSGARMLKVDTEDPSLGGEGAEGADGDVVDDKTPDGSEEEPAGEIDGDQGEDQQKVEEQDPADEEPADEEAPADEEPADEEPADEEDPADEEPADDEGADDEAADNKADIKSGNKFGPKHAKPGNGRSVSSVTDAPRHAKPDTDTSNTDGGADNNGADSSDGDSGDAAA</sequence>
<evidence type="ECO:0000256" key="1">
    <source>
        <dbReference type="SAM" id="MobiDB-lite"/>
    </source>
</evidence>
<dbReference type="STRING" id="370526.SAMN04489835_1509"/>
<proteinExistence type="predicted"/>
<evidence type="ECO:0008006" key="4">
    <source>
        <dbReference type="Google" id="ProtNLM"/>
    </source>
</evidence>
<name>A0A1H6JC72_MYCRU</name>
<gene>
    <name evidence="2" type="ORF">SAMN04489835_1509</name>
</gene>
<feature type="compositionally biased region" description="Low complexity" evidence="1">
    <location>
        <begin position="824"/>
        <end position="839"/>
    </location>
</feature>
<dbReference type="AlphaFoldDB" id="A0A1H6JC72"/>
<dbReference type="OrthoDB" id="4666565at2"/>